<dbReference type="Pfam" id="PF04545">
    <property type="entry name" value="Sigma70_r4"/>
    <property type="match status" value="1"/>
</dbReference>
<dbReference type="SUPFAM" id="SSF88946">
    <property type="entry name" value="Sigma2 domain of RNA polymerase sigma factors"/>
    <property type="match status" value="1"/>
</dbReference>
<evidence type="ECO:0000259" key="8">
    <source>
        <dbReference type="Pfam" id="PF04545"/>
    </source>
</evidence>
<dbReference type="AlphaFoldDB" id="A0A0G2SUE7"/>
<dbReference type="Gene3D" id="1.10.10.10">
    <property type="entry name" value="Winged helix-like DNA-binding domain superfamily/Winged helix DNA-binding domain"/>
    <property type="match status" value="2"/>
</dbReference>
<dbReference type="GO" id="GO:0016987">
    <property type="term" value="F:sigma factor activity"/>
    <property type="evidence" value="ECO:0007669"/>
    <property type="project" value="UniProtKB-KW"/>
</dbReference>
<dbReference type="SUPFAM" id="SSF88659">
    <property type="entry name" value="Sigma3 and sigma4 domains of RNA polymerase sigma factors"/>
    <property type="match status" value="2"/>
</dbReference>
<reference evidence="9" key="1">
    <citation type="journal article" date="2015" name="Plant Cell">
        <title>Coordinated rates of evolution between interacting plastid and nuclear genes in Geraniaceae.</title>
        <authorList>
            <person name="Zhang J."/>
            <person name="Ruhlman T.A."/>
            <person name="Sabir J."/>
            <person name="Blazier J.C."/>
            <person name="Jansen R.K."/>
        </authorList>
    </citation>
    <scope>NUCLEOTIDE SEQUENCE</scope>
</reference>
<organism evidence="9">
    <name type="scientific">Monsonia emarginata</name>
    <dbReference type="NCBI Taxonomy" id="28966"/>
    <lineage>
        <taxon>Eukaryota</taxon>
        <taxon>Viridiplantae</taxon>
        <taxon>Streptophyta</taxon>
        <taxon>Embryophyta</taxon>
        <taxon>Tracheophyta</taxon>
        <taxon>Spermatophyta</taxon>
        <taxon>Magnoliopsida</taxon>
        <taxon>eudicotyledons</taxon>
        <taxon>Gunneridae</taxon>
        <taxon>Pentapetalae</taxon>
        <taxon>rosids</taxon>
        <taxon>malvids</taxon>
        <taxon>Geraniales</taxon>
        <taxon>Geraniaceae</taxon>
        <taxon>Monsonia</taxon>
    </lineage>
</organism>
<dbReference type="InterPro" id="IPR013324">
    <property type="entry name" value="RNA_pol_sigma_r3/r4-like"/>
</dbReference>
<dbReference type="InterPro" id="IPR007630">
    <property type="entry name" value="RNA_pol_sigma70_r4"/>
</dbReference>
<dbReference type="Gene3D" id="1.20.120.1810">
    <property type="match status" value="1"/>
</dbReference>
<dbReference type="InterPro" id="IPR007624">
    <property type="entry name" value="RNA_pol_sigma70_r3"/>
</dbReference>
<dbReference type="PANTHER" id="PTHR30603:SF13">
    <property type="entry name" value="RNA POLYMERASE SIGMA FACTOR SIGC"/>
    <property type="match status" value="1"/>
</dbReference>
<accession>A0A0G2SUE7</accession>
<dbReference type="GO" id="GO:0006352">
    <property type="term" value="P:DNA-templated transcription initiation"/>
    <property type="evidence" value="ECO:0007669"/>
    <property type="project" value="InterPro"/>
</dbReference>
<evidence type="ECO:0000256" key="4">
    <source>
        <dbReference type="ARBA" id="ARBA00023125"/>
    </source>
</evidence>
<gene>
    <name evidence="9" type="primary">sig3</name>
</gene>
<dbReference type="InterPro" id="IPR013325">
    <property type="entry name" value="RNA_pol_sigma_r2"/>
</dbReference>
<evidence type="ECO:0000259" key="6">
    <source>
        <dbReference type="Pfam" id="PF04539"/>
    </source>
</evidence>
<dbReference type="InterPro" id="IPR050239">
    <property type="entry name" value="Sigma-70_RNA_pol_init_factors"/>
</dbReference>
<dbReference type="CDD" id="cd06171">
    <property type="entry name" value="Sigma70_r4"/>
    <property type="match status" value="1"/>
</dbReference>
<dbReference type="NCBIfam" id="TIGR02937">
    <property type="entry name" value="sigma70-ECF"/>
    <property type="match status" value="1"/>
</dbReference>
<comment type="similarity">
    <text evidence="1">Belongs to the sigma-70 factor family.</text>
</comment>
<dbReference type="EMBL" id="KJ916922">
    <property type="protein sequence ID" value="AKC88691.1"/>
    <property type="molecule type" value="mRNA"/>
</dbReference>
<feature type="domain" description="RNA polymerase sigma-70 region 4" evidence="8">
    <location>
        <begin position="498"/>
        <end position="551"/>
    </location>
</feature>
<keyword evidence="3" id="KW-0731">Sigma factor</keyword>
<proteinExistence type="evidence at transcript level"/>
<evidence type="ECO:0000256" key="3">
    <source>
        <dbReference type="ARBA" id="ARBA00023082"/>
    </source>
</evidence>
<keyword evidence="5" id="KW-0804">Transcription</keyword>
<dbReference type="GO" id="GO:0003677">
    <property type="term" value="F:DNA binding"/>
    <property type="evidence" value="ECO:0007669"/>
    <property type="project" value="UniProtKB-KW"/>
</dbReference>
<keyword evidence="4" id="KW-0238">DNA-binding</keyword>
<evidence type="ECO:0000256" key="5">
    <source>
        <dbReference type="ARBA" id="ARBA00023163"/>
    </source>
</evidence>
<dbReference type="PANTHER" id="PTHR30603">
    <property type="entry name" value="RNA POLYMERASE SIGMA FACTOR RPO"/>
    <property type="match status" value="1"/>
</dbReference>
<name>A0A0G2SUE7_9ROSI</name>
<dbReference type="InterPro" id="IPR000943">
    <property type="entry name" value="RNA_pol_sigma70"/>
</dbReference>
<keyword evidence="2" id="KW-0805">Transcription regulation</keyword>
<dbReference type="PRINTS" id="PR00046">
    <property type="entry name" value="SIGMA70FCT"/>
</dbReference>
<dbReference type="Pfam" id="PF04542">
    <property type="entry name" value="Sigma70_r2"/>
    <property type="match status" value="1"/>
</dbReference>
<evidence type="ECO:0000256" key="2">
    <source>
        <dbReference type="ARBA" id="ARBA00023015"/>
    </source>
</evidence>
<dbReference type="InterPro" id="IPR007627">
    <property type="entry name" value="RNA_pol_sigma70_r2"/>
</dbReference>
<sequence length="566" mass="64467">MGMGLRLNLKWDFPIHSHSFPTSPFKLPPASSSCSSPVRGWEASFSGARLLFLSIISEEGENSHREPLKARASSSATPQTLDNDFLEAGDRQINRILFSGLPSMIEDNLMYNGEDILSSRPNLHVSRPTRFRLLMENLNVLEETFADSNVLQLESDIVRQLQRFGALKLFNTCLSTWTSEKSNVFSLSDVSTENIEDTKYSAMDEHIDRVFVRSGKKDKRKSRRARVLEHNMKLSSLSLTTKANVNGFQQPSFSSAKRASHSKSRRRMIAKNEAEMARGIKVMSELERIRTTLEDGTGKVARLSCWAEAAGLDQKVLQQQLHFGWQCQDEILRSTRSLIIYLARYYRGLGVAFEDLLQAGNMGVLEGAGRFDPDRGCKFSTYIQFWIRKSMSKLVACNGEMRIPYSLRRAIYQIQKAERTLKSNRGKYPDDTEIAKFTGLSLAKIKLARRCPRIVGSIDRKVGDKLDMKLTDVLADTSIPSSEEAAMRQHMKKDIHDLLNALDPKESRVLILRFGLHDHRPKSLSETGKLCHVSKEWIRKVEKKALTKLRNEEMSKNLQHYFVHVY</sequence>
<evidence type="ECO:0000313" key="9">
    <source>
        <dbReference type="EMBL" id="AKC88691.1"/>
    </source>
</evidence>
<dbReference type="Pfam" id="PF04539">
    <property type="entry name" value="Sigma70_r3"/>
    <property type="match status" value="1"/>
</dbReference>
<dbReference type="GO" id="GO:0071482">
    <property type="term" value="P:cellular response to light stimulus"/>
    <property type="evidence" value="ECO:0007669"/>
    <property type="project" value="UniProtKB-ARBA"/>
</dbReference>
<dbReference type="InterPro" id="IPR036388">
    <property type="entry name" value="WH-like_DNA-bd_sf"/>
</dbReference>
<feature type="domain" description="RNA polymerase sigma-70 region 2" evidence="7">
    <location>
        <begin position="333"/>
        <end position="393"/>
    </location>
</feature>
<evidence type="ECO:0000256" key="1">
    <source>
        <dbReference type="ARBA" id="ARBA00007788"/>
    </source>
</evidence>
<protein>
    <submittedName>
        <fullName evidence="9">Sigma factor</fullName>
    </submittedName>
</protein>
<feature type="domain" description="RNA polymerase sigma-70 region 3" evidence="6">
    <location>
        <begin position="410"/>
        <end position="485"/>
    </location>
</feature>
<dbReference type="InterPro" id="IPR014284">
    <property type="entry name" value="RNA_pol_sigma-70_dom"/>
</dbReference>
<evidence type="ECO:0000259" key="7">
    <source>
        <dbReference type="Pfam" id="PF04542"/>
    </source>
</evidence>